<name>A0A9P3PFR9_LYOSH</name>
<accession>A0A9P3PFR9</accession>
<evidence type="ECO:0000313" key="3">
    <source>
        <dbReference type="Proteomes" id="UP001063166"/>
    </source>
</evidence>
<dbReference type="Proteomes" id="UP001063166">
    <property type="component" value="Unassembled WGS sequence"/>
</dbReference>
<comment type="caution">
    <text evidence="2">The sequence shown here is derived from an EMBL/GenBank/DDBJ whole genome shotgun (WGS) entry which is preliminary data.</text>
</comment>
<reference evidence="2" key="1">
    <citation type="submission" date="2022-07" db="EMBL/GenBank/DDBJ databases">
        <title>The genome of Lyophyllum shimeji provides insight into the initial evolution of ectomycorrhizal fungal genome.</title>
        <authorList>
            <person name="Kobayashi Y."/>
            <person name="Shibata T."/>
            <person name="Hirakawa H."/>
            <person name="Shigenobu S."/>
            <person name="Nishiyama T."/>
            <person name="Yamada A."/>
            <person name="Hasebe M."/>
            <person name="Kawaguchi M."/>
        </authorList>
    </citation>
    <scope>NUCLEOTIDE SEQUENCE</scope>
    <source>
        <strain evidence="2">AT787</strain>
    </source>
</reference>
<proteinExistence type="predicted"/>
<dbReference type="EMBL" id="BRPK01000002">
    <property type="protein sequence ID" value="GLB34699.1"/>
    <property type="molecule type" value="Genomic_DNA"/>
</dbReference>
<feature type="region of interest" description="Disordered" evidence="1">
    <location>
        <begin position="56"/>
        <end position="81"/>
    </location>
</feature>
<organism evidence="2 3">
    <name type="scientific">Lyophyllum shimeji</name>
    <name type="common">Hon-shimeji</name>
    <name type="synonym">Tricholoma shimeji</name>
    <dbReference type="NCBI Taxonomy" id="47721"/>
    <lineage>
        <taxon>Eukaryota</taxon>
        <taxon>Fungi</taxon>
        <taxon>Dikarya</taxon>
        <taxon>Basidiomycota</taxon>
        <taxon>Agaricomycotina</taxon>
        <taxon>Agaricomycetes</taxon>
        <taxon>Agaricomycetidae</taxon>
        <taxon>Agaricales</taxon>
        <taxon>Tricholomatineae</taxon>
        <taxon>Lyophyllaceae</taxon>
        <taxon>Lyophyllum</taxon>
    </lineage>
</organism>
<keyword evidence="3" id="KW-1185">Reference proteome</keyword>
<gene>
    <name evidence="2" type="ORF">LshimejAT787_0202640</name>
</gene>
<evidence type="ECO:0000313" key="2">
    <source>
        <dbReference type="EMBL" id="GLB34699.1"/>
    </source>
</evidence>
<dbReference type="AlphaFoldDB" id="A0A9P3PFR9"/>
<sequence>MIPTLYIQVNHGNRGRASFGHRLVSVISWSHENQRKQTCSCACTFLAVILRDAPRKPRHDPRVDGVLSGSPLPGLRPVTGV</sequence>
<evidence type="ECO:0000256" key="1">
    <source>
        <dbReference type="SAM" id="MobiDB-lite"/>
    </source>
</evidence>
<protein>
    <submittedName>
        <fullName evidence="2">Uncharacterized protein</fullName>
    </submittedName>
</protein>